<dbReference type="GO" id="GO:0003677">
    <property type="term" value="F:DNA binding"/>
    <property type="evidence" value="ECO:0007669"/>
    <property type="project" value="UniProtKB-KW"/>
</dbReference>
<dbReference type="STRING" id="1793.AWC04_18025"/>
<evidence type="ECO:0000313" key="1">
    <source>
        <dbReference type="EMBL" id="ORU99014.1"/>
    </source>
</evidence>
<evidence type="ECO:0000313" key="2">
    <source>
        <dbReference type="Proteomes" id="UP000193484"/>
    </source>
</evidence>
<protein>
    <submittedName>
        <fullName evidence="1">DNA-binding protein</fullName>
    </submittedName>
</protein>
<sequence length="751" mass="78444">MTKQTRGIPLGAWLSDLPDDGLIRLLQLRPDLAQPAPTSVAALASRAQARQSVQAATDELDLLRLAVVDALLVLRANIAPVPLADLIALIGPRSDSDTITAAVADLSDRALVWGGDPVRVTSEAAAGLPWFPGQVVLDPGDRSDDDLRALLDGLHAEAAELLDRLVEGSPLGRTRDAAPDAPAERPVPRLLAAGLLLRIDDETVLLPRRVAQLLRGQQPDPIRLSPPDPAVATASPAAADGAAAVAVIDLLREVEAVLDALSAAPISQLRSGGVGVRELRRLTKLTGIGEQRLVLLLEVCAAGGLIAAGIPDPEPADGNPPYWAPTVAADRFREATAAGRWQQLAETWLDLPARPGLVGLRGPDGKPFAALSYALHSSAAPLDRRLLLAMLADLEPGTGTDAVAASVALIWRRPRWAARLAPEPVGHLLEEAAALGLVGRGALTGPARALLFDGPEAATAAMAQALPDPVDHFLLQADLTVVVPGPLERELADELGAAADIESAGAATVYRISEASIRRALDSGRTAGELHGFFSRHSKTPVPQGLTYLIDDVARRHGQLRVGMASAFVRCEDPALLAQAVAAPAVRRLELRLLAPTVAIAQAPIGELLAALREAGLAPAAEDASGVIVDLAARGARVTATPHRRSYRSAVPASNREGLAALVSVLRRVDSTPDDGAAIDPTRATRLLLQAAIDRADVLIGYLDASGMASRRVVTPVSVRGGILNAFDEASGRVREFAVHRITSVLSDPAG</sequence>
<accession>A0A1X1R3X5</accession>
<keyword evidence="1" id="KW-0238">DNA-binding</keyword>
<dbReference type="Proteomes" id="UP000193484">
    <property type="component" value="Unassembled WGS sequence"/>
</dbReference>
<comment type="caution">
    <text evidence="1">The sequence shown here is derived from an EMBL/GenBank/DDBJ whole genome shotgun (WGS) entry which is preliminary data.</text>
</comment>
<keyword evidence="2" id="KW-1185">Reference proteome</keyword>
<name>A0A1X1R3X5_MYCFA</name>
<gene>
    <name evidence="1" type="ORF">AWC04_18025</name>
</gene>
<reference evidence="1 2" key="1">
    <citation type="submission" date="2016-01" db="EMBL/GenBank/DDBJ databases">
        <title>The new phylogeny of the genus Mycobacterium.</title>
        <authorList>
            <person name="Tarcisio F."/>
            <person name="Conor M."/>
            <person name="Antonella G."/>
            <person name="Elisabetta G."/>
            <person name="Giulia F.S."/>
            <person name="Sara T."/>
            <person name="Anna F."/>
            <person name="Clotilde B."/>
            <person name="Roberto B."/>
            <person name="Veronica D.S."/>
            <person name="Fabio R."/>
            <person name="Monica P."/>
            <person name="Olivier J."/>
            <person name="Enrico T."/>
            <person name="Nicola S."/>
        </authorList>
    </citation>
    <scope>NUCLEOTIDE SEQUENCE [LARGE SCALE GENOMIC DNA]</scope>
    <source>
        <strain evidence="1 2">DSM 44179</strain>
    </source>
</reference>
<dbReference type="RefSeq" id="WP_085099872.1">
    <property type="nucleotide sequence ID" value="NZ_AP022603.1"/>
</dbReference>
<organism evidence="1 2">
    <name type="scientific">Mycolicibacterium fallax</name>
    <name type="common">Mycobacterium fallax</name>
    <dbReference type="NCBI Taxonomy" id="1793"/>
    <lineage>
        <taxon>Bacteria</taxon>
        <taxon>Bacillati</taxon>
        <taxon>Actinomycetota</taxon>
        <taxon>Actinomycetes</taxon>
        <taxon>Mycobacteriales</taxon>
        <taxon>Mycobacteriaceae</taxon>
        <taxon>Mycolicibacterium</taxon>
    </lineage>
</organism>
<proteinExistence type="predicted"/>
<dbReference type="InterPro" id="IPR032830">
    <property type="entry name" value="XPB/Ssl2_N"/>
</dbReference>
<dbReference type="EMBL" id="LQOJ01000054">
    <property type="protein sequence ID" value="ORU99014.1"/>
    <property type="molecule type" value="Genomic_DNA"/>
</dbReference>
<dbReference type="OrthoDB" id="3415124at2"/>
<dbReference type="AlphaFoldDB" id="A0A1X1R3X5"/>
<dbReference type="Pfam" id="PF13625">
    <property type="entry name" value="Helicase_C_3"/>
    <property type="match status" value="1"/>
</dbReference>